<feature type="region of interest" description="Disordered" evidence="1">
    <location>
        <begin position="1"/>
        <end position="44"/>
    </location>
</feature>
<feature type="transmembrane region" description="Helical" evidence="2">
    <location>
        <begin position="125"/>
        <end position="148"/>
    </location>
</feature>
<sequence>MFGRKKTTLNDDLAQAATATPERPGAKNRPTPKRRDREAANRRPLIVTDRKAARSQDKVARREALAKQRQGMMTGEERYLPPRDKGPRRRFIRDSVDARWNLGEFMLPVMLLVLLLSFIKTPWALLAVFILVYGLIALAVIDALLMWLRTKKKMTQKFGGAERGDAMYAIMRAFQMRRTRMPKPQVARGQHPA</sequence>
<dbReference type="Pfam" id="PF11241">
    <property type="entry name" value="DUF3043"/>
    <property type="match status" value="1"/>
</dbReference>
<proteinExistence type="predicted"/>
<evidence type="ECO:0000313" key="3">
    <source>
        <dbReference type="EMBL" id="EWT05123.1"/>
    </source>
</evidence>
<evidence type="ECO:0000256" key="2">
    <source>
        <dbReference type="SAM" id="Phobius"/>
    </source>
</evidence>
<dbReference type="RefSeq" id="WP_034718519.1">
    <property type="nucleotide sequence ID" value="NZ_AWQS01000144.1"/>
</dbReference>
<dbReference type="EMBL" id="AWQS01000144">
    <property type="protein sequence ID" value="EWT05123.1"/>
    <property type="molecule type" value="Genomic_DNA"/>
</dbReference>
<feature type="region of interest" description="Disordered" evidence="1">
    <location>
        <begin position="66"/>
        <end position="85"/>
    </location>
</feature>
<keyword evidence="4" id="KW-1185">Reference proteome</keyword>
<dbReference type="AlphaFoldDB" id="W9GJY9"/>
<evidence type="ECO:0000256" key="1">
    <source>
        <dbReference type="SAM" id="MobiDB-lite"/>
    </source>
</evidence>
<protein>
    <submittedName>
        <fullName evidence="3">Membrane protein</fullName>
    </submittedName>
</protein>
<name>W9GJY9_9MICO</name>
<dbReference type="Proteomes" id="UP000019494">
    <property type="component" value="Unassembled WGS sequence"/>
</dbReference>
<keyword evidence="2" id="KW-0472">Membrane</keyword>
<feature type="compositionally biased region" description="Basic and acidic residues" evidence="1">
    <location>
        <begin position="75"/>
        <end position="85"/>
    </location>
</feature>
<gene>
    <name evidence="3" type="ORF">N864_06845</name>
</gene>
<dbReference type="InterPro" id="IPR021403">
    <property type="entry name" value="DUF3043"/>
</dbReference>
<keyword evidence="2" id="KW-1133">Transmembrane helix</keyword>
<evidence type="ECO:0000313" key="4">
    <source>
        <dbReference type="Proteomes" id="UP000019494"/>
    </source>
</evidence>
<organism evidence="3 4">
    <name type="scientific">Intrasporangium chromatireducens Q5-1</name>
    <dbReference type="NCBI Taxonomy" id="584657"/>
    <lineage>
        <taxon>Bacteria</taxon>
        <taxon>Bacillati</taxon>
        <taxon>Actinomycetota</taxon>
        <taxon>Actinomycetes</taxon>
        <taxon>Micrococcales</taxon>
        <taxon>Intrasporangiaceae</taxon>
        <taxon>Intrasporangium</taxon>
    </lineage>
</organism>
<comment type="caution">
    <text evidence="3">The sequence shown here is derived from an EMBL/GenBank/DDBJ whole genome shotgun (WGS) entry which is preliminary data.</text>
</comment>
<keyword evidence="2" id="KW-0812">Transmembrane</keyword>
<dbReference type="PATRIC" id="fig|584657.3.peg.2990"/>
<dbReference type="OrthoDB" id="5194448at2"/>
<accession>W9GJY9</accession>
<feature type="transmembrane region" description="Helical" evidence="2">
    <location>
        <begin position="98"/>
        <end position="119"/>
    </location>
</feature>
<reference evidence="4" key="1">
    <citation type="submission" date="2013-08" db="EMBL/GenBank/DDBJ databases">
        <title>Intrasporangium oryzae NRRL B-24470.</title>
        <authorList>
            <person name="Liu H."/>
            <person name="Wang G."/>
        </authorList>
    </citation>
    <scope>NUCLEOTIDE SEQUENCE [LARGE SCALE GENOMIC DNA]</scope>
    <source>
        <strain evidence="4">Q5-1</strain>
    </source>
</reference>